<feature type="region of interest" description="Disordered" evidence="1">
    <location>
        <begin position="96"/>
        <end position="125"/>
    </location>
</feature>
<gene>
    <name evidence="2" type="ORF">THAOC_18131</name>
</gene>
<dbReference type="AlphaFoldDB" id="K0SSY0"/>
<comment type="caution">
    <text evidence="2">The sequence shown here is derived from an EMBL/GenBank/DDBJ whole genome shotgun (WGS) entry which is preliminary data.</text>
</comment>
<organism evidence="2 3">
    <name type="scientific">Thalassiosira oceanica</name>
    <name type="common">Marine diatom</name>
    <dbReference type="NCBI Taxonomy" id="159749"/>
    <lineage>
        <taxon>Eukaryota</taxon>
        <taxon>Sar</taxon>
        <taxon>Stramenopiles</taxon>
        <taxon>Ochrophyta</taxon>
        <taxon>Bacillariophyta</taxon>
        <taxon>Coscinodiscophyceae</taxon>
        <taxon>Thalassiosirophycidae</taxon>
        <taxon>Thalassiosirales</taxon>
        <taxon>Thalassiosiraceae</taxon>
        <taxon>Thalassiosira</taxon>
    </lineage>
</organism>
<evidence type="ECO:0000313" key="2">
    <source>
        <dbReference type="EMBL" id="EJK61392.1"/>
    </source>
</evidence>
<feature type="compositionally biased region" description="Basic residues" evidence="1">
    <location>
        <begin position="39"/>
        <end position="51"/>
    </location>
</feature>
<dbReference type="Proteomes" id="UP000266841">
    <property type="component" value="Unassembled WGS sequence"/>
</dbReference>
<protein>
    <submittedName>
        <fullName evidence="2">Uncharacterized protein</fullName>
    </submittedName>
</protein>
<name>K0SSY0_THAOC</name>
<dbReference type="EMBL" id="AGNL01020064">
    <property type="protein sequence ID" value="EJK61392.1"/>
    <property type="molecule type" value="Genomic_DNA"/>
</dbReference>
<evidence type="ECO:0000256" key="1">
    <source>
        <dbReference type="SAM" id="MobiDB-lite"/>
    </source>
</evidence>
<sequence length="125" mass="14277">MSNVDGYTPKGMEGEGSRTLTLWIRSEARLALAFPNHAARSRRNRRRRGQRARCLTLADTRSRRKLSHKEARPLSSLQTGFGGLLEMKTTHRQRCLKRRMNSSQAKEEPNQMDLARDRNEAAADA</sequence>
<evidence type="ECO:0000313" key="3">
    <source>
        <dbReference type="Proteomes" id="UP000266841"/>
    </source>
</evidence>
<reference evidence="2 3" key="1">
    <citation type="journal article" date="2012" name="Genome Biol.">
        <title>Genome and low-iron response of an oceanic diatom adapted to chronic iron limitation.</title>
        <authorList>
            <person name="Lommer M."/>
            <person name="Specht M."/>
            <person name="Roy A.S."/>
            <person name="Kraemer L."/>
            <person name="Andreson R."/>
            <person name="Gutowska M.A."/>
            <person name="Wolf J."/>
            <person name="Bergner S.V."/>
            <person name="Schilhabel M.B."/>
            <person name="Klostermeier U.C."/>
            <person name="Beiko R.G."/>
            <person name="Rosenstiel P."/>
            <person name="Hippler M."/>
            <person name="Laroche J."/>
        </authorList>
    </citation>
    <scope>NUCLEOTIDE SEQUENCE [LARGE SCALE GENOMIC DNA]</scope>
    <source>
        <strain evidence="2 3">CCMP1005</strain>
    </source>
</reference>
<keyword evidence="3" id="KW-1185">Reference proteome</keyword>
<accession>K0SSY0</accession>
<proteinExistence type="predicted"/>
<feature type="region of interest" description="Disordered" evidence="1">
    <location>
        <begin position="37"/>
        <end position="77"/>
    </location>
</feature>
<feature type="compositionally biased region" description="Basic and acidic residues" evidence="1">
    <location>
        <begin position="105"/>
        <end position="125"/>
    </location>
</feature>